<feature type="transmembrane region" description="Helical" evidence="2">
    <location>
        <begin position="6"/>
        <end position="27"/>
    </location>
</feature>
<evidence type="ECO:0000256" key="1">
    <source>
        <dbReference type="ARBA" id="ARBA00023002"/>
    </source>
</evidence>
<name>A0ABR3HIW2_LOXSC</name>
<dbReference type="Pfam" id="PF00106">
    <property type="entry name" value="adh_short"/>
    <property type="match status" value="1"/>
</dbReference>
<comment type="caution">
    <text evidence="3">The sequence shown here is derived from an EMBL/GenBank/DDBJ whole genome shotgun (WGS) entry which is preliminary data.</text>
</comment>
<organism evidence="3 4">
    <name type="scientific">Loxostege sticticalis</name>
    <name type="common">Beet webworm moth</name>
    <dbReference type="NCBI Taxonomy" id="481309"/>
    <lineage>
        <taxon>Eukaryota</taxon>
        <taxon>Metazoa</taxon>
        <taxon>Ecdysozoa</taxon>
        <taxon>Arthropoda</taxon>
        <taxon>Hexapoda</taxon>
        <taxon>Insecta</taxon>
        <taxon>Pterygota</taxon>
        <taxon>Neoptera</taxon>
        <taxon>Endopterygota</taxon>
        <taxon>Lepidoptera</taxon>
        <taxon>Glossata</taxon>
        <taxon>Ditrysia</taxon>
        <taxon>Pyraloidea</taxon>
        <taxon>Crambidae</taxon>
        <taxon>Pyraustinae</taxon>
        <taxon>Loxostege</taxon>
    </lineage>
</organism>
<dbReference type="PANTHER" id="PTHR43157">
    <property type="entry name" value="PHOSPHATIDYLINOSITOL-GLYCAN BIOSYNTHESIS CLASS F PROTEIN-RELATED"/>
    <property type="match status" value="1"/>
</dbReference>
<proteinExistence type="predicted"/>
<dbReference type="PRINTS" id="PR00081">
    <property type="entry name" value="GDHRDH"/>
</dbReference>
<dbReference type="InterPro" id="IPR002347">
    <property type="entry name" value="SDR_fam"/>
</dbReference>
<evidence type="ECO:0000313" key="4">
    <source>
        <dbReference type="Proteomes" id="UP001549920"/>
    </source>
</evidence>
<keyword evidence="1" id="KW-0560">Oxidoreductase</keyword>
<keyword evidence="4" id="KW-1185">Reference proteome</keyword>
<sequence length="327" mass="36440">MILSIIFFLIKSLCCISIAFFAVLILIKIWLKLNTPMCTCKVRLDEKTVVVTGSNMGIGFETAKTLARRGARVVIASRNEVRSRAAVEAIIEATGNPRVEYKPLDLSKLSSVKQFADDFNKHYDRLDVLINNAAFNGFGHVKTEDGIEKVMQVNHVAPAYLTNLLLDKIVGSKPSRIIFVSSGAHNTHAIDPDDLEGRKPVNIWTKYSNSKVCNVLSAKALAKCVPEGVAVNSLHPGVAKTELYDMVPWPLDALFNFVLENVCKTPEECAQTTIHLACSPHLERVTGQYFNDLEVDKTHPSVTDELADRVWENTIALIEDRTRRYKN</sequence>
<dbReference type="Gene3D" id="3.40.50.720">
    <property type="entry name" value="NAD(P)-binding Rossmann-like Domain"/>
    <property type="match status" value="1"/>
</dbReference>
<evidence type="ECO:0000313" key="3">
    <source>
        <dbReference type="EMBL" id="KAL0870346.1"/>
    </source>
</evidence>
<reference evidence="3 4" key="1">
    <citation type="submission" date="2024-06" db="EMBL/GenBank/DDBJ databases">
        <title>A chromosome-level genome assembly of beet webworm, Loxostege sticticalis.</title>
        <authorList>
            <person name="Zhang Y."/>
        </authorList>
    </citation>
    <scope>NUCLEOTIDE SEQUENCE [LARGE SCALE GENOMIC DNA]</scope>
    <source>
        <strain evidence="3">AQ026</strain>
        <tissue evidence="3">Whole body</tissue>
    </source>
</reference>
<dbReference type="Proteomes" id="UP001549920">
    <property type="component" value="Unassembled WGS sequence"/>
</dbReference>
<gene>
    <name evidence="3" type="ORF">ABMA27_005357</name>
</gene>
<dbReference type="SUPFAM" id="SSF51735">
    <property type="entry name" value="NAD(P)-binding Rossmann-fold domains"/>
    <property type="match status" value="1"/>
</dbReference>
<protein>
    <submittedName>
        <fullName evidence="3">Uncharacterized protein</fullName>
    </submittedName>
</protein>
<keyword evidence="2" id="KW-0812">Transmembrane</keyword>
<evidence type="ECO:0000256" key="2">
    <source>
        <dbReference type="SAM" id="Phobius"/>
    </source>
</evidence>
<keyword evidence="2" id="KW-1133">Transmembrane helix</keyword>
<dbReference type="PANTHER" id="PTHR43157:SF31">
    <property type="entry name" value="PHOSPHATIDYLINOSITOL-GLYCAN BIOSYNTHESIS CLASS F PROTEIN"/>
    <property type="match status" value="1"/>
</dbReference>
<dbReference type="InterPro" id="IPR036291">
    <property type="entry name" value="NAD(P)-bd_dom_sf"/>
</dbReference>
<accession>A0ABR3HIW2</accession>
<dbReference type="CDD" id="cd05327">
    <property type="entry name" value="retinol-DH_like_SDR_c_like"/>
    <property type="match status" value="1"/>
</dbReference>
<keyword evidence="2" id="KW-0472">Membrane</keyword>
<dbReference type="EMBL" id="JBEUOH010000018">
    <property type="protein sequence ID" value="KAL0870346.1"/>
    <property type="molecule type" value="Genomic_DNA"/>
</dbReference>